<dbReference type="EMBL" id="UOGI01000071">
    <property type="protein sequence ID" value="VAX30335.1"/>
    <property type="molecule type" value="Genomic_DNA"/>
</dbReference>
<reference evidence="6" key="1">
    <citation type="submission" date="2018-06" db="EMBL/GenBank/DDBJ databases">
        <authorList>
            <person name="Zhirakovskaya E."/>
        </authorList>
    </citation>
    <scope>NUCLEOTIDE SEQUENCE</scope>
</reference>
<evidence type="ECO:0000256" key="4">
    <source>
        <dbReference type="ARBA" id="ARBA00022898"/>
    </source>
</evidence>
<evidence type="ECO:0000256" key="1">
    <source>
        <dbReference type="ARBA" id="ARBA00001933"/>
    </source>
</evidence>
<keyword evidence="3 6" id="KW-0808">Transferase</keyword>
<evidence type="ECO:0000256" key="2">
    <source>
        <dbReference type="ARBA" id="ARBA00022576"/>
    </source>
</evidence>
<dbReference type="PANTHER" id="PTHR43643:SF3">
    <property type="entry name" value="HISTIDINOL-PHOSPHATE AMINOTRANSFERASE"/>
    <property type="match status" value="1"/>
</dbReference>
<dbReference type="EC" id="2.6.1.57" evidence="6"/>
<dbReference type="GO" id="GO:0004400">
    <property type="term" value="F:histidinol-phosphate transaminase activity"/>
    <property type="evidence" value="ECO:0007669"/>
    <property type="project" value="InterPro"/>
</dbReference>
<proteinExistence type="inferred from homology"/>
<dbReference type="GO" id="GO:0030170">
    <property type="term" value="F:pyridoxal phosphate binding"/>
    <property type="evidence" value="ECO:0007669"/>
    <property type="project" value="InterPro"/>
</dbReference>
<dbReference type="Pfam" id="PF00155">
    <property type="entry name" value="Aminotran_1_2"/>
    <property type="match status" value="1"/>
</dbReference>
<evidence type="ECO:0000259" key="5">
    <source>
        <dbReference type="Pfam" id="PF00155"/>
    </source>
</evidence>
<dbReference type="HAMAP" id="MF_01023">
    <property type="entry name" value="HisC_aminotrans_2"/>
    <property type="match status" value="1"/>
</dbReference>
<dbReference type="InterPro" id="IPR050106">
    <property type="entry name" value="HistidinolP_aminotransfase"/>
</dbReference>
<dbReference type="NCBIfam" id="TIGR01141">
    <property type="entry name" value="hisC"/>
    <property type="match status" value="1"/>
</dbReference>
<feature type="domain" description="Aminotransferase class I/classII large" evidence="5">
    <location>
        <begin position="31"/>
        <end position="350"/>
    </location>
</feature>
<dbReference type="InterPro" id="IPR015421">
    <property type="entry name" value="PyrdxlP-dep_Trfase_major"/>
</dbReference>
<dbReference type="PANTHER" id="PTHR43643">
    <property type="entry name" value="HISTIDINOL-PHOSPHATE AMINOTRANSFERASE 2"/>
    <property type="match status" value="1"/>
</dbReference>
<dbReference type="InterPro" id="IPR015424">
    <property type="entry name" value="PyrdxlP-dep_Trfase"/>
</dbReference>
<evidence type="ECO:0000256" key="3">
    <source>
        <dbReference type="ARBA" id="ARBA00022679"/>
    </source>
</evidence>
<dbReference type="Gene3D" id="3.90.1150.10">
    <property type="entry name" value="Aspartate Aminotransferase, domain 1"/>
    <property type="match status" value="1"/>
</dbReference>
<dbReference type="SUPFAM" id="SSF53383">
    <property type="entry name" value="PLP-dependent transferases"/>
    <property type="match status" value="1"/>
</dbReference>
<keyword evidence="4" id="KW-0663">Pyridoxal phosphate</keyword>
<protein>
    <submittedName>
        <fullName evidence="6">Biosynthetic Aromatic amino acid aminotransferase beta</fullName>
        <ecNumber evidence="6">2.6.1.57</ecNumber>
    </submittedName>
</protein>
<dbReference type="InterPro" id="IPR005861">
    <property type="entry name" value="HisP_aminotrans"/>
</dbReference>
<organism evidence="6">
    <name type="scientific">hydrothermal vent metagenome</name>
    <dbReference type="NCBI Taxonomy" id="652676"/>
    <lineage>
        <taxon>unclassified sequences</taxon>
        <taxon>metagenomes</taxon>
        <taxon>ecological metagenomes</taxon>
    </lineage>
</organism>
<dbReference type="CDD" id="cd00609">
    <property type="entry name" value="AAT_like"/>
    <property type="match status" value="1"/>
</dbReference>
<sequence>MIRPPEHIQSIKPYVPGKPVEELQRELGIEDAVKLASNENPLGPSPKAVEAVYKVISRLNRYPDGSAFYLKNALSEKLAVRPEGLIIGNGSNELIDIAVRTFMTAGDEAIMGMPSFVVYPMAVQSVGAKAVQVPLKEWRHDLDAMAGEITERTRIIFVANPNNPTGTINHTDEFDEFMHRVPDGVLVIVDEAYREYVQDCRYPDAMEYLKAGRDILILRTFSKVYGLAGLRIGYGISREEIVREMNKVREPFNTSSVAQAAAIASVGDSGHVERSIALNEEGKAYLYKEFRSLGLDFVATEANFIYVGFDRPVELYNHLLKMGVIIRPIGAAAVRITVGLPEENRLLVEALGAVIGKILIS</sequence>
<accession>A0A3B1DF39</accession>
<gene>
    <name evidence="6" type="ORF">MNBD_NITROSPIRAE03-1481</name>
</gene>
<evidence type="ECO:0000313" key="6">
    <source>
        <dbReference type="EMBL" id="VAX30335.1"/>
    </source>
</evidence>
<dbReference type="AlphaFoldDB" id="A0A3B1DF39"/>
<name>A0A3B1DF39_9ZZZZ</name>
<comment type="cofactor">
    <cofactor evidence="1">
        <name>pyridoxal 5'-phosphate</name>
        <dbReference type="ChEBI" id="CHEBI:597326"/>
    </cofactor>
</comment>
<dbReference type="InterPro" id="IPR004839">
    <property type="entry name" value="Aminotransferase_I/II_large"/>
</dbReference>
<dbReference type="InterPro" id="IPR015422">
    <property type="entry name" value="PyrdxlP-dep_Trfase_small"/>
</dbReference>
<keyword evidence="2 6" id="KW-0032">Aminotransferase</keyword>
<dbReference type="Gene3D" id="3.40.640.10">
    <property type="entry name" value="Type I PLP-dependent aspartate aminotransferase-like (Major domain)"/>
    <property type="match status" value="1"/>
</dbReference>
<dbReference type="GO" id="GO:0000105">
    <property type="term" value="P:L-histidine biosynthetic process"/>
    <property type="evidence" value="ECO:0007669"/>
    <property type="project" value="InterPro"/>
</dbReference>